<protein>
    <submittedName>
        <fullName evidence="1">Uncharacterized protein</fullName>
    </submittedName>
</protein>
<proteinExistence type="predicted"/>
<evidence type="ECO:0000313" key="2">
    <source>
        <dbReference type="Proteomes" id="UP000652761"/>
    </source>
</evidence>
<evidence type="ECO:0000313" key="1">
    <source>
        <dbReference type="EMBL" id="MQL80736.1"/>
    </source>
</evidence>
<dbReference type="Proteomes" id="UP000652761">
    <property type="component" value="Unassembled WGS sequence"/>
</dbReference>
<dbReference type="PANTHER" id="PTHR46992">
    <property type="entry name" value="GYF DOMAIN-CONTAINING PROTEIN"/>
    <property type="match status" value="1"/>
</dbReference>
<organism evidence="1 2">
    <name type="scientific">Colocasia esculenta</name>
    <name type="common">Wild taro</name>
    <name type="synonym">Arum esculentum</name>
    <dbReference type="NCBI Taxonomy" id="4460"/>
    <lineage>
        <taxon>Eukaryota</taxon>
        <taxon>Viridiplantae</taxon>
        <taxon>Streptophyta</taxon>
        <taxon>Embryophyta</taxon>
        <taxon>Tracheophyta</taxon>
        <taxon>Spermatophyta</taxon>
        <taxon>Magnoliopsida</taxon>
        <taxon>Liliopsida</taxon>
        <taxon>Araceae</taxon>
        <taxon>Aroideae</taxon>
        <taxon>Colocasieae</taxon>
        <taxon>Colocasia</taxon>
    </lineage>
</organism>
<dbReference type="AlphaFoldDB" id="A0A843UF82"/>
<gene>
    <name evidence="1" type="ORF">Taro_013186</name>
</gene>
<reference evidence="1" key="1">
    <citation type="submission" date="2017-07" db="EMBL/GenBank/DDBJ databases">
        <title>Taro Niue Genome Assembly and Annotation.</title>
        <authorList>
            <person name="Atibalentja N."/>
            <person name="Keating K."/>
            <person name="Fields C.J."/>
        </authorList>
    </citation>
    <scope>NUCLEOTIDE SEQUENCE</scope>
    <source>
        <strain evidence="1">Niue_2</strain>
        <tissue evidence="1">Leaf</tissue>
    </source>
</reference>
<comment type="caution">
    <text evidence="1">The sequence shown here is derived from an EMBL/GenBank/DDBJ whole genome shotgun (WGS) entry which is preliminary data.</text>
</comment>
<dbReference type="OrthoDB" id="1751691at2759"/>
<feature type="non-terminal residue" evidence="1">
    <location>
        <position position="1"/>
    </location>
</feature>
<dbReference type="EMBL" id="NMUH01000522">
    <property type="protein sequence ID" value="MQL80736.1"/>
    <property type="molecule type" value="Genomic_DNA"/>
</dbReference>
<accession>A0A843UF82</accession>
<dbReference type="PANTHER" id="PTHR46992:SF1">
    <property type="entry name" value="GYF DOMAIN-CONTAINING PROTEIN"/>
    <property type="match status" value="1"/>
</dbReference>
<keyword evidence="2" id="KW-1185">Reference proteome</keyword>
<name>A0A843UF82_COLES</name>
<sequence length="119" mass="12763">MAEDKVDLPADLMPFKGGGIDDDIQGGSYEGKGLIGLPDDLKDYVTSENSIPLSPQWLYAKPSECKPGLSASSGVPVKIRNVLRNSTSPLGVLLPAVNETVPIGRWEVFLAKLHLHVLP</sequence>